<protein>
    <submittedName>
        <fullName evidence="1">Homeodomain ZF-HD class domain-containing protein</fullName>
    </submittedName>
</protein>
<gene>
    <name evidence="1" type="ORF">IHE45_20G034800</name>
</gene>
<name>A0ACB7TR36_DIOAL</name>
<evidence type="ECO:0000313" key="2">
    <source>
        <dbReference type="Proteomes" id="UP000827976"/>
    </source>
</evidence>
<sequence length="279" mass="30821">MEFRNPDDHITTATTTTATTTMTFNQTSQIRTSAFSKPTLSPSSSLILSPRTNFLSSSSTRNNNNNNNGNCFELPHTSSSPPPPPPPPPPLPVPVLASTSPVKYRECLRNHAASIGGHVVDGCGEFMPSETDAMKCAACGCHRSFHRKDDYRLSNGGSRRRGRSSNHVPLLLPPPLAPNPHLGSSATESSSEELNAPAQTHSAAVQQPKKRFRTKFTAEQKEKMLAFSERVGWRIQRQDEAIVEQFCAEAGVRRQVLKVWMHNNKNTVKKQLQQPQQQQ</sequence>
<dbReference type="EMBL" id="CM037030">
    <property type="protein sequence ID" value="KAH7651098.1"/>
    <property type="molecule type" value="Genomic_DNA"/>
</dbReference>
<comment type="caution">
    <text evidence="1">The sequence shown here is derived from an EMBL/GenBank/DDBJ whole genome shotgun (WGS) entry which is preliminary data.</text>
</comment>
<accession>A0ACB7TR36</accession>
<keyword evidence="1" id="KW-0371">Homeobox</keyword>
<evidence type="ECO:0000313" key="1">
    <source>
        <dbReference type="EMBL" id="KAH7651098.1"/>
    </source>
</evidence>
<dbReference type="Proteomes" id="UP000827976">
    <property type="component" value="Chromosome 20"/>
</dbReference>
<keyword evidence="1" id="KW-0238">DNA-binding</keyword>
<keyword evidence="2" id="KW-1185">Reference proteome</keyword>
<proteinExistence type="predicted"/>
<organism evidence="1 2">
    <name type="scientific">Dioscorea alata</name>
    <name type="common">Purple yam</name>
    <dbReference type="NCBI Taxonomy" id="55571"/>
    <lineage>
        <taxon>Eukaryota</taxon>
        <taxon>Viridiplantae</taxon>
        <taxon>Streptophyta</taxon>
        <taxon>Embryophyta</taxon>
        <taxon>Tracheophyta</taxon>
        <taxon>Spermatophyta</taxon>
        <taxon>Magnoliopsida</taxon>
        <taxon>Liliopsida</taxon>
        <taxon>Dioscoreales</taxon>
        <taxon>Dioscoreaceae</taxon>
        <taxon>Dioscorea</taxon>
    </lineage>
</organism>
<reference evidence="2" key="1">
    <citation type="journal article" date="2022" name="Nat. Commun.">
        <title>Chromosome evolution and the genetic basis of agronomically important traits in greater yam.</title>
        <authorList>
            <person name="Bredeson J.V."/>
            <person name="Lyons J.B."/>
            <person name="Oniyinde I.O."/>
            <person name="Okereke N.R."/>
            <person name="Kolade O."/>
            <person name="Nnabue I."/>
            <person name="Nwadili C.O."/>
            <person name="Hribova E."/>
            <person name="Parker M."/>
            <person name="Nwogha J."/>
            <person name="Shu S."/>
            <person name="Carlson J."/>
            <person name="Kariba R."/>
            <person name="Muthemba S."/>
            <person name="Knop K."/>
            <person name="Barton G.J."/>
            <person name="Sherwood A.V."/>
            <person name="Lopez-Montes A."/>
            <person name="Asiedu R."/>
            <person name="Jamnadass R."/>
            <person name="Muchugi A."/>
            <person name="Goodstein D."/>
            <person name="Egesi C.N."/>
            <person name="Featherston J."/>
            <person name="Asfaw A."/>
            <person name="Simpson G.G."/>
            <person name="Dolezel J."/>
            <person name="Hendre P.S."/>
            <person name="Van Deynze A."/>
            <person name="Kumar P.L."/>
            <person name="Obidiegwu J.E."/>
            <person name="Bhattacharjee R."/>
            <person name="Rokhsar D.S."/>
        </authorList>
    </citation>
    <scope>NUCLEOTIDE SEQUENCE [LARGE SCALE GENOMIC DNA]</scope>
    <source>
        <strain evidence="2">cv. TDa95/00328</strain>
    </source>
</reference>